<dbReference type="InterPro" id="IPR043129">
    <property type="entry name" value="ATPase_NBD"/>
</dbReference>
<dbReference type="EC" id="3.6.1.11" evidence="2"/>
<feature type="domain" description="Ppx/GppA phosphatase C-terminal" evidence="6">
    <location>
        <begin position="316"/>
        <end position="426"/>
    </location>
</feature>
<dbReference type="Proteomes" id="UP000293637">
    <property type="component" value="Unassembled WGS sequence"/>
</dbReference>
<dbReference type="GeneID" id="58091229"/>
<dbReference type="CDD" id="cd24052">
    <property type="entry name" value="ASKHA_NBD_HpPPX-GppA-like"/>
    <property type="match status" value="1"/>
</dbReference>
<dbReference type="InterPro" id="IPR048950">
    <property type="entry name" value="Ppx_GppA_C"/>
</dbReference>
<comment type="catalytic activity">
    <reaction evidence="4">
        <text>[phosphate](n) + H2O = [phosphate](n-1) + phosphate + H(+)</text>
        <dbReference type="Rhea" id="RHEA:21528"/>
        <dbReference type="Rhea" id="RHEA-COMP:9859"/>
        <dbReference type="Rhea" id="RHEA-COMP:14279"/>
        <dbReference type="ChEBI" id="CHEBI:15377"/>
        <dbReference type="ChEBI" id="CHEBI:15378"/>
        <dbReference type="ChEBI" id="CHEBI:16838"/>
        <dbReference type="ChEBI" id="CHEBI:43474"/>
        <dbReference type="EC" id="3.6.1.11"/>
    </reaction>
</comment>
<dbReference type="RefSeq" id="WP_002492475.1">
    <property type="nucleotide sequence ID" value="NZ_AP021848.1"/>
</dbReference>
<dbReference type="PANTHER" id="PTHR30005">
    <property type="entry name" value="EXOPOLYPHOSPHATASE"/>
    <property type="match status" value="1"/>
</dbReference>
<evidence type="ECO:0000259" key="5">
    <source>
        <dbReference type="Pfam" id="PF02541"/>
    </source>
</evidence>
<dbReference type="SUPFAM" id="SSF109604">
    <property type="entry name" value="HD-domain/PDEase-like"/>
    <property type="match status" value="1"/>
</dbReference>
<evidence type="ECO:0000259" key="6">
    <source>
        <dbReference type="Pfam" id="PF21447"/>
    </source>
</evidence>
<keyword evidence="3 7" id="KW-0378">Hydrolase</keyword>
<proteinExistence type="inferred from homology"/>
<dbReference type="Gene3D" id="3.30.420.40">
    <property type="match status" value="1"/>
</dbReference>
<evidence type="ECO:0000256" key="2">
    <source>
        <dbReference type="ARBA" id="ARBA00012451"/>
    </source>
</evidence>
<feature type="domain" description="Ppx/GppA phosphatase N-terminal" evidence="5">
    <location>
        <begin position="26"/>
        <end position="302"/>
    </location>
</feature>
<dbReference type="InterPro" id="IPR050273">
    <property type="entry name" value="GppA/Ppx_hydrolase"/>
</dbReference>
<dbReference type="SUPFAM" id="SSF53067">
    <property type="entry name" value="Actin-like ATPase domain"/>
    <property type="match status" value="2"/>
</dbReference>
<evidence type="ECO:0000313" key="8">
    <source>
        <dbReference type="Proteomes" id="UP000293637"/>
    </source>
</evidence>
<accession>A0A4Q9WFC7</accession>
<evidence type="ECO:0000256" key="4">
    <source>
        <dbReference type="ARBA" id="ARBA00047607"/>
    </source>
</evidence>
<evidence type="ECO:0000256" key="1">
    <source>
        <dbReference type="ARBA" id="ARBA00007125"/>
    </source>
</evidence>
<dbReference type="Pfam" id="PF21447">
    <property type="entry name" value="Ppx-GppA_III"/>
    <property type="match status" value="1"/>
</dbReference>
<comment type="similarity">
    <text evidence="1">Belongs to the GppA/Ppx family.</text>
</comment>
<dbReference type="NCBIfam" id="TIGR03706">
    <property type="entry name" value="exo_poly_only"/>
    <property type="match status" value="1"/>
</dbReference>
<dbReference type="InterPro" id="IPR003695">
    <property type="entry name" value="Ppx_GppA_N"/>
</dbReference>
<dbReference type="Pfam" id="PF02541">
    <property type="entry name" value="Ppx-GppA"/>
    <property type="match status" value="1"/>
</dbReference>
<dbReference type="EMBL" id="SCHB01000001">
    <property type="protein sequence ID" value="TBW73527.1"/>
    <property type="molecule type" value="Genomic_DNA"/>
</dbReference>
<dbReference type="AlphaFoldDB" id="A0A4Q9WFC7"/>
<dbReference type="GO" id="GO:0004309">
    <property type="term" value="F:exopolyphosphatase activity"/>
    <property type="evidence" value="ECO:0007669"/>
    <property type="project" value="UniProtKB-EC"/>
</dbReference>
<dbReference type="Gene3D" id="1.10.3210.10">
    <property type="entry name" value="Hypothetical protein af1432"/>
    <property type="match status" value="1"/>
</dbReference>
<comment type="caution">
    <text evidence="7">The sequence shown here is derived from an EMBL/GenBank/DDBJ whole genome shotgun (WGS) entry which is preliminary data.</text>
</comment>
<reference evidence="7 8" key="1">
    <citation type="journal article" date="2019" name="Sci. Transl. Med.">
        <title>Quorum sensing between bacterial species on the skin protects against epidermal injury in atopic dermatitis.</title>
        <authorList>
            <person name="Williams M.R."/>
        </authorList>
    </citation>
    <scope>NUCLEOTIDE SEQUENCE [LARGE SCALE GENOMIC DNA]</scope>
    <source>
        <strain evidence="7 8">E7</strain>
    </source>
</reference>
<dbReference type="Gene3D" id="3.30.420.150">
    <property type="entry name" value="Exopolyphosphatase. Domain 2"/>
    <property type="match status" value="1"/>
</dbReference>
<gene>
    <name evidence="7" type="primary">ppx</name>
    <name evidence="7" type="ORF">EQ812_01615</name>
</gene>
<evidence type="ECO:0000313" key="7">
    <source>
        <dbReference type="EMBL" id="TBW73527.1"/>
    </source>
</evidence>
<dbReference type="InterPro" id="IPR022371">
    <property type="entry name" value="Exopolyphosphatase"/>
</dbReference>
<protein>
    <recommendedName>
        <fullName evidence="2">exopolyphosphatase</fullName>
        <ecNumber evidence="2">3.6.1.11</ecNumber>
    </recommendedName>
</protein>
<organism evidence="7 8">
    <name type="scientific">Staphylococcus lugdunensis</name>
    <dbReference type="NCBI Taxonomy" id="28035"/>
    <lineage>
        <taxon>Bacteria</taxon>
        <taxon>Bacillati</taxon>
        <taxon>Bacillota</taxon>
        <taxon>Bacilli</taxon>
        <taxon>Bacillales</taxon>
        <taxon>Staphylococcaceae</taxon>
        <taxon>Staphylococcus</taxon>
    </lineage>
</organism>
<dbReference type="GO" id="GO:0006357">
    <property type="term" value="P:regulation of transcription by RNA polymerase II"/>
    <property type="evidence" value="ECO:0007669"/>
    <property type="project" value="TreeGrafter"/>
</dbReference>
<name>A0A4Q9WFC7_STALU</name>
<sequence>MEERIGLIDIGSNTIRLVIFKFSKTAGLNEILNIKTPARLSQYLTTKKEMSKDGIKVLIEALKSFKKVAQEFNVTELHPIATAAIRQSKNKNAIIKQVKKELNIDMKIIPELDEAYYGFYAITHTTEIANGVSVDIGGGSTEVTLFKNKELVESHSFPFGVVTLTRMFFENKAHNNKSAIKDMEKFISSQFDELSWLQDKEVALVGVGGSARNVARIHQSEHSYPIGGVHNYTMSNNDIEEVLDIIRKSDRDDLTNLDGLSRDRVDIILPAVCVFKALYKKVNATQFTFSRNGLREGYIIKQIRDRYTDVFDKYNVRKEAIHFLANEYQIEESSSASRLKLAKSLLSQIMQYSEFNLSDKEQRLFEEGAYIYYLGSFIDSDSSSPHSYYIIANSMINGYTHKDRVKLALLASFKNKSLLKFYCTETNWFGNKEIDTIQILGGIIKFVNALNISHTSFVEDVSLKPLKKAEEDFELIVYHKGEPIAEKYQAMRQKKHIEKVLKGKVAITFTKY</sequence>
<evidence type="ECO:0000256" key="3">
    <source>
        <dbReference type="ARBA" id="ARBA00022801"/>
    </source>
</evidence>
<dbReference type="PANTHER" id="PTHR30005:SF0">
    <property type="entry name" value="RETROGRADE REGULATION PROTEIN 2"/>
    <property type="match status" value="1"/>
</dbReference>
<dbReference type="GO" id="GO:0006793">
    <property type="term" value="P:phosphorus metabolic process"/>
    <property type="evidence" value="ECO:0007669"/>
    <property type="project" value="InterPro"/>
</dbReference>